<keyword evidence="1" id="KW-0812">Transmembrane</keyword>
<protein>
    <recommendedName>
        <fullName evidence="4">DUF2937 family protein</fullName>
    </recommendedName>
</protein>
<evidence type="ECO:0000313" key="3">
    <source>
        <dbReference type="Proteomes" id="UP000199626"/>
    </source>
</evidence>
<dbReference type="Pfam" id="PF11157">
    <property type="entry name" value="DUF2937"/>
    <property type="match status" value="1"/>
</dbReference>
<accession>A0A1G6A280</accession>
<keyword evidence="3" id="KW-1185">Reference proteome</keyword>
<dbReference type="RefSeq" id="WP_176754868.1">
    <property type="nucleotide sequence ID" value="NZ_FMXN01000001.1"/>
</dbReference>
<dbReference type="AlphaFoldDB" id="A0A1G6A280"/>
<feature type="transmembrane region" description="Helical" evidence="1">
    <location>
        <begin position="134"/>
        <end position="160"/>
    </location>
</feature>
<reference evidence="3" key="1">
    <citation type="submission" date="2016-10" db="EMBL/GenBank/DDBJ databases">
        <authorList>
            <person name="Varghese N."/>
            <person name="Submissions S."/>
        </authorList>
    </citation>
    <scope>NUCLEOTIDE SEQUENCE [LARGE SCALE GENOMIC DNA]</scope>
    <source>
        <strain evidence="3">CGMCC 1.10824</strain>
    </source>
</reference>
<dbReference type="STRING" id="1159017.SAMN02927930_00085"/>
<evidence type="ECO:0000256" key="1">
    <source>
        <dbReference type="SAM" id="Phobius"/>
    </source>
</evidence>
<evidence type="ECO:0000313" key="2">
    <source>
        <dbReference type="EMBL" id="SDB02544.1"/>
    </source>
</evidence>
<proteinExistence type="predicted"/>
<gene>
    <name evidence="2" type="ORF">SAMN02927930_00085</name>
</gene>
<dbReference type="EMBL" id="FMXN01000001">
    <property type="protein sequence ID" value="SDB02544.1"/>
    <property type="molecule type" value="Genomic_DNA"/>
</dbReference>
<feature type="transmembrane region" description="Helical" evidence="1">
    <location>
        <begin position="5"/>
        <end position="25"/>
    </location>
</feature>
<name>A0A1G6A280_9GAMM</name>
<evidence type="ECO:0008006" key="4">
    <source>
        <dbReference type="Google" id="ProtNLM"/>
    </source>
</evidence>
<sequence>MLYRYFIIALAIAAALIGVQIPNYLTQYQQRLDAQLTEALVYYNEYQRIADKYFDGDMTALITLHETSENPVFQDEAVPLRQLVERVQRFQYEQSQLQQGYLQQLWFVATAASPELREHTWRMYSFNVPLNQRAVITGVVAALVVVLLLDIVTGGCRMVIRRIRRIRRKHRPTGRDLSL</sequence>
<keyword evidence="1" id="KW-1133">Transmembrane helix</keyword>
<keyword evidence="1" id="KW-0472">Membrane</keyword>
<dbReference type="InterPro" id="IPR022584">
    <property type="entry name" value="DUF2937"/>
</dbReference>
<dbReference type="Proteomes" id="UP000199626">
    <property type="component" value="Unassembled WGS sequence"/>
</dbReference>
<organism evidence="2 3">
    <name type="scientific">Pseudidiomarina indica</name>
    <dbReference type="NCBI Taxonomy" id="1159017"/>
    <lineage>
        <taxon>Bacteria</taxon>
        <taxon>Pseudomonadati</taxon>
        <taxon>Pseudomonadota</taxon>
        <taxon>Gammaproteobacteria</taxon>
        <taxon>Alteromonadales</taxon>
        <taxon>Idiomarinaceae</taxon>
        <taxon>Pseudidiomarina</taxon>
    </lineage>
</organism>